<comment type="caution">
    <text evidence="7">The sequence shown here is derived from an EMBL/GenBank/DDBJ whole genome shotgun (WGS) entry which is preliminary data.</text>
</comment>
<evidence type="ECO:0000256" key="3">
    <source>
        <dbReference type="ARBA" id="ARBA00022723"/>
    </source>
</evidence>
<dbReference type="Gene3D" id="3.40.1050.10">
    <property type="entry name" value="Carbonic anhydrase"/>
    <property type="match status" value="1"/>
</dbReference>
<evidence type="ECO:0000313" key="7">
    <source>
        <dbReference type="EMBL" id="MCK6259286.1"/>
    </source>
</evidence>
<dbReference type="EC" id="4.2.1.1" evidence="2"/>
<evidence type="ECO:0000256" key="4">
    <source>
        <dbReference type="ARBA" id="ARBA00022833"/>
    </source>
</evidence>
<evidence type="ECO:0000256" key="5">
    <source>
        <dbReference type="ARBA" id="ARBA00048348"/>
    </source>
</evidence>
<dbReference type="SMART" id="SM00947">
    <property type="entry name" value="Pro_CA"/>
    <property type="match status" value="1"/>
</dbReference>
<comment type="catalytic activity">
    <reaction evidence="5">
        <text>hydrogencarbonate + H(+) = CO2 + H2O</text>
        <dbReference type="Rhea" id="RHEA:10748"/>
        <dbReference type="ChEBI" id="CHEBI:15377"/>
        <dbReference type="ChEBI" id="CHEBI:15378"/>
        <dbReference type="ChEBI" id="CHEBI:16526"/>
        <dbReference type="ChEBI" id="CHEBI:17544"/>
        <dbReference type="EC" id="4.2.1.1"/>
    </reaction>
</comment>
<sequence>MAILNEILEYNEQFVENKEYKKYQTTKFPEKRLVIISCMDTRLTELLPQAMNLKNGDVKIIKTAGAIIAHPFGSVMRSILVAIYALKASEVCVIGHHDCGMSALDPDDFLGKMKDQGIKEETLNTLKYSGMDFNQWLRGFDKVEDAVKSSVSMVKNHPLLPETVSVHGLVIDPETGKLDVVVDGYTNVPKEQC</sequence>
<organism evidence="7 8">
    <name type="scientific">Fictibacillus marinisediminis</name>
    <dbReference type="NCBI Taxonomy" id="2878389"/>
    <lineage>
        <taxon>Bacteria</taxon>
        <taxon>Bacillati</taxon>
        <taxon>Bacillota</taxon>
        <taxon>Bacilli</taxon>
        <taxon>Bacillales</taxon>
        <taxon>Fictibacillaceae</taxon>
        <taxon>Fictibacillus</taxon>
    </lineage>
</organism>
<dbReference type="InterPro" id="IPR036874">
    <property type="entry name" value="Carbonic_anhydrase_sf"/>
</dbReference>
<dbReference type="Proteomes" id="UP001139011">
    <property type="component" value="Unassembled WGS sequence"/>
</dbReference>
<accession>A0A9X2BF35</accession>
<dbReference type="Pfam" id="PF00484">
    <property type="entry name" value="Pro_CA"/>
    <property type="match status" value="1"/>
</dbReference>
<feature type="binding site" evidence="6">
    <location>
        <position position="96"/>
    </location>
    <ligand>
        <name>Zn(2+)</name>
        <dbReference type="ChEBI" id="CHEBI:29105"/>
    </ligand>
</feature>
<proteinExistence type="inferred from homology"/>
<dbReference type="RefSeq" id="WP_248254469.1">
    <property type="nucleotide sequence ID" value="NZ_JAIWJX010000002.1"/>
</dbReference>
<comment type="cofactor">
    <cofactor evidence="6">
        <name>Zn(2+)</name>
        <dbReference type="ChEBI" id="CHEBI:29105"/>
    </cofactor>
    <text evidence="6">Binds 1 zinc ion per subunit.</text>
</comment>
<dbReference type="PANTHER" id="PTHR43175:SF3">
    <property type="entry name" value="CARBON DISULFIDE HYDROLASE"/>
    <property type="match status" value="1"/>
</dbReference>
<feature type="binding site" evidence="6">
    <location>
        <position position="38"/>
    </location>
    <ligand>
        <name>Zn(2+)</name>
        <dbReference type="ChEBI" id="CHEBI:29105"/>
    </ligand>
</feature>
<keyword evidence="4 6" id="KW-0862">Zinc</keyword>
<dbReference type="SUPFAM" id="SSF53056">
    <property type="entry name" value="beta-carbonic anhydrase, cab"/>
    <property type="match status" value="1"/>
</dbReference>
<name>A0A9X2BF35_9BACL</name>
<dbReference type="InterPro" id="IPR001765">
    <property type="entry name" value="Carbonic_anhydrase"/>
</dbReference>
<evidence type="ECO:0000313" key="8">
    <source>
        <dbReference type="Proteomes" id="UP001139011"/>
    </source>
</evidence>
<evidence type="ECO:0000256" key="1">
    <source>
        <dbReference type="ARBA" id="ARBA00006217"/>
    </source>
</evidence>
<comment type="similarity">
    <text evidence="1">Belongs to the beta-class carbonic anhydrase family.</text>
</comment>
<keyword evidence="8" id="KW-1185">Reference proteome</keyword>
<dbReference type="AlphaFoldDB" id="A0A9X2BF35"/>
<dbReference type="GO" id="GO:0008270">
    <property type="term" value="F:zinc ion binding"/>
    <property type="evidence" value="ECO:0007669"/>
    <property type="project" value="InterPro"/>
</dbReference>
<feature type="binding site" evidence="6">
    <location>
        <position position="40"/>
    </location>
    <ligand>
        <name>Zn(2+)</name>
        <dbReference type="ChEBI" id="CHEBI:29105"/>
    </ligand>
</feature>
<gene>
    <name evidence="7" type="ORF">LCY76_22175</name>
</gene>
<dbReference type="EMBL" id="JAIWJX010000002">
    <property type="protein sequence ID" value="MCK6259286.1"/>
    <property type="molecule type" value="Genomic_DNA"/>
</dbReference>
<protein>
    <recommendedName>
        <fullName evidence="2">carbonic anhydrase</fullName>
        <ecNumber evidence="2">4.2.1.1</ecNumber>
    </recommendedName>
</protein>
<evidence type="ECO:0000256" key="2">
    <source>
        <dbReference type="ARBA" id="ARBA00012925"/>
    </source>
</evidence>
<dbReference type="CDD" id="cd03379">
    <property type="entry name" value="beta_CA_cladeD"/>
    <property type="match status" value="1"/>
</dbReference>
<dbReference type="PANTHER" id="PTHR43175">
    <property type="entry name" value="CARBONIC ANHYDRASE"/>
    <property type="match status" value="1"/>
</dbReference>
<dbReference type="GO" id="GO:0004089">
    <property type="term" value="F:carbonate dehydratase activity"/>
    <property type="evidence" value="ECO:0007669"/>
    <property type="project" value="UniProtKB-EC"/>
</dbReference>
<evidence type="ECO:0000256" key="6">
    <source>
        <dbReference type="PIRSR" id="PIRSR601765-1"/>
    </source>
</evidence>
<keyword evidence="3 6" id="KW-0479">Metal-binding</keyword>
<reference evidence="7" key="1">
    <citation type="submission" date="2021-09" db="EMBL/GenBank/DDBJ databases">
        <title>Genome analysis of Fictibacillus sp. KIGAM418 isolated from marine sediment.</title>
        <authorList>
            <person name="Seo M.-J."/>
            <person name="Cho E.-S."/>
            <person name="Hwang C.Y."/>
        </authorList>
    </citation>
    <scope>NUCLEOTIDE SEQUENCE</scope>
    <source>
        <strain evidence="7">KIGAM418</strain>
    </source>
</reference>
<feature type="binding site" evidence="6">
    <location>
        <position position="99"/>
    </location>
    <ligand>
        <name>Zn(2+)</name>
        <dbReference type="ChEBI" id="CHEBI:29105"/>
    </ligand>
</feature>